<accession>A0A450YF39</accession>
<dbReference type="EMBL" id="CAADFU010000050">
    <property type="protein sequence ID" value="VFK45222.1"/>
    <property type="molecule type" value="Genomic_DNA"/>
</dbReference>
<protein>
    <submittedName>
        <fullName evidence="3">Predicted oxidoreductase</fullName>
    </submittedName>
</protein>
<keyword evidence="1" id="KW-0560">Oxidoreductase</keyword>
<evidence type="ECO:0000256" key="1">
    <source>
        <dbReference type="ARBA" id="ARBA00023002"/>
    </source>
</evidence>
<evidence type="ECO:0000259" key="2">
    <source>
        <dbReference type="Pfam" id="PF00248"/>
    </source>
</evidence>
<dbReference type="EMBL" id="CAADFR010000052">
    <property type="protein sequence ID" value="VFK40095.1"/>
    <property type="molecule type" value="Genomic_DNA"/>
</dbReference>
<dbReference type="Gene3D" id="3.20.20.100">
    <property type="entry name" value="NADP-dependent oxidoreductase domain"/>
    <property type="match status" value="1"/>
</dbReference>
<sequence>MTKENLQLSPVIMGTWQIDKRYWTGVEERGIIHAVHGALDAGVTTFDTAEDYGDGYSERLLGRALGPKRQEAMILSKVSSSHLRGDRVFEACHRSLANLGTDYLDLYQIHWPGGSWGSEPTPMEETMEALLRLREEGKIRAIGVSNFSLQGLKEAALYGEIFSLQPPYSLFWRHIDQEIRGYCEENHIRILAYSPLAQGLLTGRFGKNHQFEEGDNRREAILFQGPHMARAQKALAALRPLAERLGLSLGQLAIAWVIHRPLTHAITGVRDAAQITHNAAAIGVRLEKEDLALLDEIARPVSEPLLEKAIPWTWAPSSP</sequence>
<dbReference type="GO" id="GO:0016491">
    <property type="term" value="F:oxidoreductase activity"/>
    <property type="evidence" value="ECO:0007669"/>
    <property type="project" value="UniProtKB-KW"/>
</dbReference>
<dbReference type="PROSITE" id="PS00062">
    <property type="entry name" value="ALDOKETO_REDUCTASE_2"/>
    <property type="match status" value="1"/>
</dbReference>
<dbReference type="GO" id="GO:0005829">
    <property type="term" value="C:cytosol"/>
    <property type="evidence" value="ECO:0007669"/>
    <property type="project" value="TreeGrafter"/>
</dbReference>
<gene>
    <name evidence="4" type="ORF">BECKSD772E_GA0070983_105012</name>
    <name evidence="3" type="ORF">BECKSD772F_GA0070984_105212</name>
</gene>
<dbReference type="InterPro" id="IPR020471">
    <property type="entry name" value="AKR"/>
</dbReference>
<dbReference type="PANTHER" id="PTHR43364">
    <property type="entry name" value="NADH-SPECIFIC METHYLGLYOXAL REDUCTASE-RELATED"/>
    <property type="match status" value="1"/>
</dbReference>
<evidence type="ECO:0000313" key="4">
    <source>
        <dbReference type="EMBL" id="VFK45222.1"/>
    </source>
</evidence>
<dbReference type="InterPro" id="IPR018170">
    <property type="entry name" value="Aldo/ket_reductase_CS"/>
</dbReference>
<proteinExistence type="predicted"/>
<name>A0A450YF39_9GAMM</name>
<dbReference type="Pfam" id="PF00248">
    <property type="entry name" value="Aldo_ket_red"/>
    <property type="match status" value="1"/>
</dbReference>
<dbReference type="PANTHER" id="PTHR43364:SF4">
    <property type="entry name" value="NAD(P)-LINKED OXIDOREDUCTASE SUPERFAMILY PROTEIN"/>
    <property type="match status" value="1"/>
</dbReference>
<dbReference type="InterPro" id="IPR050523">
    <property type="entry name" value="AKR_Detox_Biosynth"/>
</dbReference>
<evidence type="ECO:0000313" key="3">
    <source>
        <dbReference type="EMBL" id="VFK40095.1"/>
    </source>
</evidence>
<feature type="domain" description="NADP-dependent oxidoreductase" evidence="2">
    <location>
        <begin position="11"/>
        <end position="298"/>
    </location>
</feature>
<reference evidence="3" key="1">
    <citation type="submission" date="2019-02" db="EMBL/GenBank/DDBJ databases">
        <authorList>
            <person name="Gruber-Vodicka R. H."/>
            <person name="Seah K. B. B."/>
        </authorList>
    </citation>
    <scope>NUCLEOTIDE SEQUENCE</scope>
    <source>
        <strain evidence="4">BECK_S1320</strain>
        <strain evidence="3">BECK_S1321</strain>
    </source>
</reference>
<dbReference type="PRINTS" id="PR00069">
    <property type="entry name" value="ALDKETRDTASE"/>
</dbReference>
<dbReference type="AlphaFoldDB" id="A0A450YF39"/>
<organism evidence="3">
    <name type="scientific">Candidatus Kentrum sp. SD</name>
    <dbReference type="NCBI Taxonomy" id="2126332"/>
    <lineage>
        <taxon>Bacteria</taxon>
        <taxon>Pseudomonadati</taxon>
        <taxon>Pseudomonadota</taxon>
        <taxon>Gammaproteobacteria</taxon>
        <taxon>Candidatus Kentrum</taxon>
    </lineage>
</organism>
<dbReference type="SUPFAM" id="SSF51430">
    <property type="entry name" value="NAD(P)-linked oxidoreductase"/>
    <property type="match status" value="1"/>
</dbReference>
<dbReference type="CDD" id="cd19085">
    <property type="entry name" value="AKR_AKR11B3"/>
    <property type="match status" value="1"/>
</dbReference>
<dbReference type="InterPro" id="IPR036812">
    <property type="entry name" value="NAD(P)_OxRdtase_dom_sf"/>
</dbReference>
<dbReference type="InterPro" id="IPR023210">
    <property type="entry name" value="NADP_OxRdtase_dom"/>
</dbReference>